<keyword evidence="3" id="KW-0539">Nucleus</keyword>
<name>A0A8S4AWX4_9TELE</name>
<comment type="similarity">
    <text evidence="1 3">Belongs to the SCC3 family.</text>
</comment>
<dbReference type="InterPro" id="IPR020839">
    <property type="entry name" value="SCD"/>
</dbReference>
<feature type="compositionally biased region" description="Polar residues" evidence="5">
    <location>
        <begin position="1275"/>
        <end position="1291"/>
    </location>
</feature>
<dbReference type="GO" id="GO:0051301">
    <property type="term" value="P:cell division"/>
    <property type="evidence" value="ECO:0007669"/>
    <property type="project" value="UniProtKB-UniRule"/>
</dbReference>
<evidence type="ECO:0000256" key="2">
    <source>
        <dbReference type="ARBA" id="ARBA00010771"/>
    </source>
</evidence>
<keyword evidence="6" id="KW-0732">Signal</keyword>
<reference evidence="8" key="1">
    <citation type="submission" date="2021-05" db="EMBL/GenBank/DDBJ databases">
        <authorList>
            <person name="Tigano A."/>
        </authorList>
    </citation>
    <scope>NUCLEOTIDE SEQUENCE</scope>
</reference>
<evidence type="ECO:0000256" key="6">
    <source>
        <dbReference type="SAM" id="SignalP"/>
    </source>
</evidence>
<dbReference type="InterPro" id="IPR016024">
    <property type="entry name" value="ARM-type_fold"/>
</dbReference>
<dbReference type="OrthoDB" id="498590at2759"/>
<dbReference type="InterPro" id="IPR039662">
    <property type="entry name" value="Cohesin_Scc3/SA"/>
</dbReference>
<evidence type="ECO:0000313" key="8">
    <source>
        <dbReference type="EMBL" id="CAG5878806.1"/>
    </source>
</evidence>
<dbReference type="GO" id="GO:0003682">
    <property type="term" value="F:chromatin binding"/>
    <property type="evidence" value="ECO:0007669"/>
    <property type="project" value="TreeGrafter"/>
</dbReference>
<keyword evidence="3" id="KW-0159">Chromosome partition</keyword>
<dbReference type="PANTHER" id="PTHR11199:SF3">
    <property type="entry name" value="COHESIN SUBUNIT SA-2"/>
    <property type="match status" value="1"/>
</dbReference>
<dbReference type="InterPro" id="IPR013721">
    <property type="entry name" value="STAG"/>
</dbReference>
<dbReference type="GO" id="GO:0007160">
    <property type="term" value="P:cell-matrix adhesion"/>
    <property type="evidence" value="ECO:0007669"/>
    <property type="project" value="InterPro"/>
</dbReference>
<comment type="function">
    <text evidence="3">Component of cohesin complex, a complex required for the cohesion of sister chromatids after DNA replication. The cohesin complex apparently forms a large proteinaceous ring within which sister chromatids can be trapped. At anaphase, the complex is cleaved and dissociates from chromatin, allowing sister chromatids to segregate.</text>
</comment>
<keyword evidence="4" id="KW-0175">Coiled coil</keyword>
<feature type="chain" id="PRO_5035757488" description="Cohesin subunit SA" evidence="6">
    <location>
        <begin position="20"/>
        <end position="1454"/>
    </location>
</feature>
<accession>A0A8S4AWX4</accession>
<dbReference type="GO" id="GO:0000775">
    <property type="term" value="C:chromosome, centromeric region"/>
    <property type="evidence" value="ECO:0007669"/>
    <property type="project" value="UniProtKB-SubCell"/>
</dbReference>
<evidence type="ECO:0000256" key="4">
    <source>
        <dbReference type="SAM" id="Coils"/>
    </source>
</evidence>
<comment type="caution">
    <text evidence="8">The sequence shown here is derived from an EMBL/GenBank/DDBJ whole genome shotgun (WGS) entry which is preliminary data.</text>
</comment>
<evidence type="ECO:0000256" key="3">
    <source>
        <dbReference type="RuleBase" id="RU369063"/>
    </source>
</evidence>
<dbReference type="EMBL" id="CAJRST010004446">
    <property type="protein sequence ID" value="CAG5878806.1"/>
    <property type="molecule type" value="Genomic_DNA"/>
</dbReference>
<keyword evidence="3" id="KW-0132">Cell division</keyword>
<dbReference type="GO" id="GO:0007062">
    <property type="term" value="P:sister chromatid cohesion"/>
    <property type="evidence" value="ECO:0007669"/>
    <property type="project" value="UniProtKB-UniRule"/>
</dbReference>
<dbReference type="PANTHER" id="PTHR11199">
    <property type="entry name" value="STROMAL ANTIGEN"/>
    <property type="match status" value="1"/>
</dbReference>
<dbReference type="Proteomes" id="UP000677803">
    <property type="component" value="Unassembled WGS sequence"/>
</dbReference>
<keyword evidence="3" id="KW-0131">Cell cycle</keyword>
<sequence>MDAAIALFAVVCLTATSHAEHHQPCHSPNMTGLMSVMSLKGDIKAVGAFTYDSTAKKLRFRSNDSHPTNTSLGLDLLMFFEEGIFYEIDSKNQSCEKKKLQMTLHPLDIPDDAKFHSTMTTGSASIEGEGLKVNCWTGPMPPVKGHYSMSVTMGCLPVTTFYFTETTTLLFSNTEIELEIKDPGLLVVPPFCRGQPLEFTPEGTVNSFLNEFISKWYEGSRVTGRLQYPAPSTARDVWLVWSLSVFELKRGLPEKVLSCLGTRNSSTQTSDVSENGEEMIAAQDLHADFQFPPEAESQLSSDTDFEDPDPGKNARTGKGMAARRGKKAPGEKAKGGAAGRGPALGWVNGHHPENGMESMTLFEVVKMGKSATQSVVDDWIEAYKQDRDVALLELINFFIQCSGCKGPQWKKFRINFCDFIAVLVRQCQYSIIYDEYMMDTVISLLTGLSDSQVRAFRHTSTLAAMKLMTALVNVALNLSINMDNTQRQYEAERNKVIAKRANDRLELLLQKRKELQENQDEIENMMNAIFKGVFVHRYRDAIAEIRAICIEEIGVWMKLYSDAFLNDSYLKYVGWTMHDKQGEVRLKCLTALQGLFYSRDLSSRLELFTSRFKDRIVSMTLDKEYDVAVQAIKLLTLVLQSSDEVLTAEDCESVYHLVYSAHRPIAVSAGEFLFKKLFSHRGPEEEGLPRRGRQSLNGSLIKTTVFFFLESELHEHGAYLVDSLWESLNDPQETALVEIMLCAIRQACECHPPVGRGSGKRVLTAKEKKTQLDDRTRITEMFAVALPLLLAKYCVDIDKVTNLLQIPKYFDLDIYTTGRLEKHLDALLRQIWEVVDKHTDIEVLEACSTTYHYLSNEEFTIFNRVDIARSQLLDEMVDKFNRLLEDFLQEWDLFTSNYRLLSTGLQNGDMPEQIVIHAMQCTHYIILWHLAKVSDGSSIKGDMVTMRKQMRAFCLMCQRYINSINTAVREQAFTILCDLLLIFSHQMMSSGREQLEGLVFTPDSSLQAELLTFILDHVFIDQDDDSNSTDGQQDDEARKIEALHKRRNLLAAYCKLIIYNVVEINTGADIFKQYMKYYNDYGDIIKETMSKSRQIDKIQCAKTLILSLQKLFNEMLSELGFNFDRSSSAFCGIKELARRFSLTFGLDQLKTREAIAMLHKDGIEFAFKEPSPQGEGGPPLNVAFLDILSEFSSKLIRQDKRTVHVYLERFMTFQMALQREDCWLPLISYRNSLQAGGDDDTMSVISGISSRGSTKSRKSKPASASKRKLPEEENSCSSSDTVWMNREQSVPTPVLMHSPQLPSSTVLRDPKKMRPEESYAASFSMPAEQHPHQPLPPHQPPHHQHQTAIDYKQQAEARQHQERVSMHYAKMRSHMQHALRRGSGLMEDDEEPIVEDVMMSSEDRLEDINEGMDFDTMDIDLPASKNRRERTELKPDYFDPSSIMDDSVLNVSMF</sequence>
<protein>
    <recommendedName>
        <fullName evidence="3">Cohesin subunit SA</fullName>
    </recommendedName>
    <alternativeName>
        <fullName evidence="3">SCC3 homolog</fullName>
    </alternativeName>
    <alternativeName>
        <fullName evidence="3">Stromal antigen</fullName>
    </alternativeName>
</protein>
<gene>
    <name evidence="8" type="ORF">MMEN_LOCUS5551</name>
</gene>
<evidence type="ECO:0000256" key="1">
    <source>
        <dbReference type="ARBA" id="ARBA00005486"/>
    </source>
</evidence>
<dbReference type="InterPro" id="IPR001299">
    <property type="entry name" value="Ependymin"/>
</dbReference>
<evidence type="ECO:0000313" key="9">
    <source>
        <dbReference type="Proteomes" id="UP000677803"/>
    </source>
</evidence>
<dbReference type="Pfam" id="PF08514">
    <property type="entry name" value="STAG"/>
    <property type="match status" value="1"/>
</dbReference>
<dbReference type="PROSITE" id="PS51425">
    <property type="entry name" value="SCD"/>
    <property type="match status" value="1"/>
</dbReference>
<dbReference type="Pfam" id="PF21581">
    <property type="entry name" value="SCD"/>
    <property type="match status" value="1"/>
</dbReference>
<feature type="region of interest" description="Disordered" evidence="5">
    <location>
        <begin position="294"/>
        <end position="345"/>
    </location>
</feature>
<keyword evidence="9" id="KW-1185">Reference proteome</keyword>
<dbReference type="InterPro" id="IPR056396">
    <property type="entry name" value="HEAT_SCC3-SA"/>
</dbReference>
<dbReference type="Pfam" id="PF24571">
    <property type="entry name" value="HEAT_SCC3-SA"/>
    <property type="match status" value="1"/>
</dbReference>
<feature type="coiled-coil region" evidence="4">
    <location>
        <begin position="475"/>
        <end position="528"/>
    </location>
</feature>
<dbReference type="Pfam" id="PF00811">
    <property type="entry name" value="Ependymin"/>
    <property type="match status" value="1"/>
</dbReference>
<dbReference type="GO" id="GO:0005634">
    <property type="term" value="C:nucleus"/>
    <property type="evidence" value="ECO:0007669"/>
    <property type="project" value="UniProtKB-SubCell"/>
</dbReference>
<dbReference type="GO" id="GO:0007059">
    <property type="term" value="P:chromosome segregation"/>
    <property type="evidence" value="ECO:0007669"/>
    <property type="project" value="UniProtKB-KW"/>
</dbReference>
<comment type="similarity">
    <text evidence="2">Belongs to the ependymin family.</text>
</comment>
<evidence type="ECO:0000259" key="7">
    <source>
        <dbReference type="PROSITE" id="PS51425"/>
    </source>
</evidence>
<comment type="subcellular location">
    <subcellularLocation>
        <location evidence="3">Nucleus</location>
    </subcellularLocation>
    <subcellularLocation>
        <location evidence="3">Chromosome</location>
    </subcellularLocation>
    <subcellularLocation>
        <location evidence="3">Chromosome</location>
        <location evidence="3">Centromere</location>
    </subcellularLocation>
</comment>
<dbReference type="GO" id="GO:0005509">
    <property type="term" value="F:calcium ion binding"/>
    <property type="evidence" value="ECO:0007669"/>
    <property type="project" value="InterPro"/>
</dbReference>
<dbReference type="GO" id="GO:0000785">
    <property type="term" value="C:chromatin"/>
    <property type="evidence" value="ECO:0007669"/>
    <property type="project" value="UniProtKB-UniRule"/>
</dbReference>
<dbReference type="GO" id="GO:0005576">
    <property type="term" value="C:extracellular region"/>
    <property type="evidence" value="ECO:0007669"/>
    <property type="project" value="InterPro"/>
</dbReference>
<organism evidence="8 9">
    <name type="scientific">Menidia menidia</name>
    <name type="common">Atlantic silverside</name>
    <dbReference type="NCBI Taxonomy" id="238744"/>
    <lineage>
        <taxon>Eukaryota</taxon>
        <taxon>Metazoa</taxon>
        <taxon>Chordata</taxon>
        <taxon>Craniata</taxon>
        <taxon>Vertebrata</taxon>
        <taxon>Euteleostomi</taxon>
        <taxon>Actinopterygii</taxon>
        <taxon>Neopterygii</taxon>
        <taxon>Teleostei</taxon>
        <taxon>Neoteleostei</taxon>
        <taxon>Acanthomorphata</taxon>
        <taxon>Ovalentaria</taxon>
        <taxon>Atherinomorphae</taxon>
        <taxon>Atheriniformes</taxon>
        <taxon>Atherinopsidae</taxon>
        <taxon>Menidiinae</taxon>
        <taxon>Menidia</taxon>
    </lineage>
</organism>
<dbReference type="PRINTS" id="PR00317">
    <property type="entry name" value="EPENDYMIN"/>
</dbReference>
<comment type="subunit">
    <text evidence="3">Part of the cohesin complex which is composed of a heterodimer between a SMC1 protein (SMC1A or SMC1B) and SMC3, which are attached via their hinge domain, and RAD21 which link them at their heads, and one STAG protein.</text>
</comment>
<keyword evidence="3" id="KW-0158">Chromosome</keyword>
<proteinExistence type="inferred from homology"/>
<dbReference type="GO" id="GO:0008278">
    <property type="term" value="C:cohesin complex"/>
    <property type="evidence" value="ECO:0007669"/>
    <property type="project" value="UniProtKB-UniRule"/>
</dbReference>
<feature type="region of interest" description="Disordered" evidence="5">
    <location>
        <begin position="1235"/>
        <end position="1319"/>
    </location>
</feature>
<feature type="domain" description="SCD" evidence="7">
    <location>
        <begin position="534"/>
        <end position="619"/>
    </location>
</feature>
<dbReference type="SMART" id="SM00026">
    <property type="entry name" value="EPEND"/>
    <property type="match status" value="1"/>
</dbReference>
<feature type="compositionally biased region" description="Basic and acidic residues" evidence="5">
    <location>
        <begin position="1308"/>
        <end position="1317"/>
    </location>
</feature>
<feature type="signal peptide" evidence="6">
    <location>
        <begin position="1"/>
        <end position="19"/>
    </location>
</feature>
<dbReference type="SUPFAM" id="SSF48371">
    <property type="entry name" value="ARM repeat"/>
    <property type="match status" value="1"/>
</dbReference>
<evidence type="ECO:0000256" key="5">
    <source>
        <dbReference type="SAM" id="MobiDB-lite"/>
    </source>
</evidence>